<evidence type="ECO:0000313" key="2">
    <source>
        <dbReference type="EMBL" id="AEM38802.1"/>
    </source>
</evidence>
<dbReference type="PANTHER" id="PTHR10579">
    <property type="entry name" value="CALCIUM-ACTIVATED CHLORIDE CHANNEL REGULATOR"/>
    <property type="match status" value="1"/>
</dbReference>
<sequence length="426" mass="47218">MPRIGAAPTRALMLVVETDRDAIVPQGARVGFVAEIYGRRAERAPTFLIVLLDVSPSMKKEGKIIRAKEGVMEAMKTLKPTDHFAVIAFCRTAKLVGSTIYGDSLEDIKRKVDEVKHCTFTNIGRALEEALNLIEALNKRYGAIYTYRILLLTDGMPTWGPKKPEHFSKIIERARKLGAPIIAIGIGREYNEKLLFHLAKETGGVFEHVTSAEEIRRVLEEYAAKGTKVVAKDVKLEIELYGNVDLEVYGFRYERKGSKAIVHVGDISEGEQVTVAGMLIVFPMAAAPGAKMRAARFRVSYYEPMGGERMTAWIDLTLRVVESEEQIKVDEVVAAKVNALSAAQKIVEAAMDGRAEELLEATARLAEETARIGDMELYSETMRIKEMLEARADEAVKEALSLASKIVKRTVKEEEVEERGAEGGQT</sequence>
<dbReference type="Proteomes" id="UP000001037">
    <property type="component" value="Chromosome"/>
</dbReference>
<accession>G0EEA8</accession>
<dbReference type="eggNOG" id="arCOG02900">
    <property type="taxonomic scope" value="Archaea"/>
</dbReference>
<dbReference type="AlphaFoldDB" id="G0EEA8"/>
<dbReference type="InterPro" id="IPR036465">
    <property type="entry name" value="vWFA_dom_sf"/>
</dbReference>
<dbReference type="OrthoDB" id="33260at2157"/>
<dbReference type="CDD" id="cd00198">
    <property type="entry name" value="vWFA"/>
    <property type="match status" value="1"/>
</dbReference>
<protein>
    <submittedName>
        <fullName evidence="2">von Willebrand factor type A</fullName>
    </submittedName>
</protein>
<dbReference type="HOGENOM" id="CLU_668366_0_0_2"/>
<dbReference type="PROSITE" id="PS50234">
    <property type="entry name" value="VWFA"/>
    <property type="match status" value="1"/>
</dbReference>
<dbReference type="RefSeq" id="WP_014026479.1">
    <property type="nucleotide sequence ID" value="NC_015931.1"/>
</dbReference>
<evidence type="ECO:0000259" key="1">
    <source>
        <dbReference type="PROSITE" id="PS50234"/>
    </source>
</evidence>
<dbReference type="STRING" id="694429.Pyrfu_0933"/>
<dbReference type="GeneID" id="11139407"/>
<dbReference type="PANTHER" id="PTHR10579:SF43">
    <property type="entry name" value="ZINC FINGER (C3HC4-TYPE RING FINGER) FAMILY PROTEIN"/>
    <property type="match status" value="1"/>
</dbReference>
<dbReference type="EMBL" id="CP002838">
    <property type="protein sequence ID" value="AEM38802.1"/>
    <property type="molecule type" value="Genomic_DNA"/>
</dbReference>
<keyword evidence="3" id="KW-1185">Reference proteome</keyword>
<dbReference type="KEGG" id="pfm:Pyrfu_0933"/>
<dbReference type="InterPro" id="IPR051266">
    <property type="entry name" value="CLCR"/>
</dbReference>
<dbReference type="InParanoid" id="G0EEA8"/>
<name>G0EEA8_PYRF1</name>
<dbReference type="SMART" id="SM00327">
    <property type="entry name" value="VWA"/>
    <property type="match status" value="1"/>
</dbReference>
<organism evidence="2 3">
    <name type="scientific">Pyrolobus fumarii (strain DSM 11204 / 1A)</name>
    <dbReference type="NCBI Taxonomy" id="694429"/>
    <lineage>
        <taxon>Archaea</taxon>
        <taxon>Thermoproteota</taxon>
        <taxon>Thermoprotei</taxon>
        <taxon>Desulfurococcales</taxon>
        <taxon>Pyrodictiaceae</taxon>
        <taxon>Pyrolobus</taxon>
    </lineage>
</organism>
<gene>
    <name evidence="2" type="ordered locus">Pyrfu_0933</name>
</gene>
<evidence type="ECO:0000313" key="3">
    <source>
        <dbReference type="Proteomes" id="UP000001037"/>
    </source>
</evidence>
<dbReference type="Pfam" id="PF00092">
    <property type="entry name" value="VWA"/>
    <property type="match status" value="1"/>
</dbReference>
<reference evidence="2 3" key="1">
    <citation type="journal article" date="2011" name="Stand. Genomic Sci.">
        <title>Complete genome sequence of the hyperthermophilic chemolithoautotroph Pyrolobus fumarii type strain (1A).</title>
        <authorList>
            <person name="Anderson I."/>
            <person name="Goker M."/>
            <person name="Nolan M."/>
            <person name="Lucas S."/>
            <person name="Hammon N."/>
            <person name="Deshpande S."/>
            <person name="Cheng J.F."/>
            <person name="Tapia R."/>
            <person name="Han C."/>
            <person name="Goodwin L."/>
            <person name="Pitluck S."/>
            <person name="Huntemann M."/>
            <person name="Liolios K."/>
            <person name="Ivanova N."/>
            <person name="Pagani I."/>
            <person name="Mavromatis K."/>
            <person name="Ovchinikova G."/>
            <person name="Pati A."/>
            <person name="Chen A."/>
            <person name="Palaniappan K."/>
            <person name="Land M."/>
            <person name="Hauser L."/>
            <person name="Brambilla E.M."/>
            <person name="Huber H."/>
            <person name="Yasawong M."/>
            <person name="Rohde M."/>
            <person name="Spring S."/>
            <person name="Abt B."/>
            <person name="Sikorski J."/>
            <person name="Wirth R."/>
            <person name="Detter J.C."/>
            <person name="Woyke T."/>
            <person name="Bristow J."/>
            <person name="Eisen J.A."/>
            <person name="Markowitz V."/>
            <person name="Hugenholtz P."/>
            <person name="Kyrpides N.C."/>
            <person name="Klenk H.P."/>
            <person name="Lapidus A."/>
        </authorList>
    </citation>
    <scope>NUCLEOTIDE SEQUENCE [LARGE SCALE GENOMIC DNA]</scope>
    <source>
        <strain evidence="3">DSM 11204 / 1A</strain>
    </source>
</reference>
<dbReference type="InterPro" id="IPR002035">
    <property type="entry name" value="VWF_A"/>
</dbReference>
<feature type="domain" description="VWFA" evidence="1">
    <location>
        <begin position="47"/>
        <end position="234"/>
    </location>
</feature>
<dbReference type="SUPFAM" id="SSF53300">
    <property type="entry name" value="vWA-like"/>
    <property type="match status" value="1"/>
</dbReference>
<dbReference type="Gene3D" id="3.40.50.410">
    <property type="entry name" value="von Willebrand factor, type A domain"/>
    <property type="match status" value="1"/>
</dbReference>
<proteinExistence type="predicted"/>